<gene>
    <name evidence="2" type="ORF">HOLleu_23419</name>
</gene>
<accession>A0A9Q1BVB3</accession>
<keyword evidence="1" id="KW-0812">Transmembrane</keyword>
<dbReference type="AlphaFoldDB" id="A0A9Q1BVB3"/>
<dbReference type="Proteomes" id="UP001152320">
    <property type="component" value="Chromosome 11"/>
</dbReference>
<keyword evidence="3" id="KW-1185">Reference proteome</keyword>
<proteinExistence type="predicted"/>
<evidence type="ECO:0000313" key="2">
    <source>
        <dbReference type="EMBL" id="KAJ8033244.1"/>
    </source>
</evidence>
<reference evidence="2" key="1">
    <citation type="submission" date="2021-10" db="EMBL/GenBank/DDBJ databases">
        <title>Tropical sea cucumber genome reveals ecological adaptation and Cuvierian tubules defense mechanism.</title>
        <authorList>
            <person name="Chen T."/>
        </authorList>
    </citation>
    <scope>NUCLEOTIDE SEQUENCE</scope>
    <source>
        <strain evidence="2">Nanhai2018</strain>
        <tissue evidence="2">Muscle</tissue>
    </source>
</reference>
<evidence type="ECO:0000313" key="3">
    <source>
        <dbReference type="Proteomes" id="UP001152320"/>
    </source>
</evidence>
<comment type="caution">
    <text evidence="2">The sequence shown here is derived from an EMBL/GenBank/DDBJ whole genome shotgun (WGS) entry which is preliminary data.</text>
</comment>
<organism evidence="2 3">
    <name type="scientific">Holothuria leucospilota</name>
    <name type="common">Black long sea cucumber</name>
    <name type="synonym">Mertensiothuria leucospilota</name>
    <dbReference type="NCBI Taxonomy" id="206669"/>
    <lineage>
        <taxon>Eukaryota</taxon>
        <taxon>Metazoa</taxon>
        <taxon>Echinodermata</taxon>
        <taxon>Eleutherozoa</taxon>
        <taxon>Echinozoa</taxon>
        <taxon>Holothuroidea</taxon>
        <taxon>Aspidochirotacea</taxon>
        <taxon>Aspidochirotida</taxon>
        <taxon>Holothuriidae</taxon>
        <taxon>Holothuria</taxon>
    </lineage>
</organism>
<feature type="transmembrane region" description="Helical" evidence="1">
    <location>
        <begin position="56"/>
        <end position="76"/>
    </location>
</feature>
<dbReference type="EMBL" id="JAIZAY010000011">
    <property type="protein sequence ID" value="KAJ8033244.1"/>
    <property type="molecule type" value="Genomic_DNA"/>
</dbReference>
<name>A0A9Q1BVB3_HOLLE</name>
<feature type="transmembrane region" description="Helical" evidence="1">
    <location>
        <begin position="25"/>
        <end position="44"/>
    </location>
</feature>
<evidence type="ECO:0000256" key="1">
    <source>
        <dbReference type="SAM" id="Phobius"/>
    </source>
</evidence>
<sequence>MFLLILCCGTRKCVKHTLWVVFSQLMITSCFTIIMYLLFFYVSYAKGYRTISSSRAIMITIVFISLAIILAIILMMRRCPPKCQTITILHLPGCTPSCGRRDVRIRDKAVVSTTNDIIGTCSRIKTQENENLKDDASTYPQVFDPESAYSLVIDDNNLVRQNSDDDIYCPVENPLHAKVNI</sequence>
<protein>
    <submittedName>
        <fullName evidence="2">Uncharacterized protein</fullName>
    </submittedName>
</protein>
<keyword evidence="1" id="KW-0472">Membrane</keyword>
<keyword evidence="1" id="KW-1133">Transmembrane helix</keyword>